<dbReference type="STRING" id="53346.A5802_001877"/>
<evidence type="ECO:0000256" key="2">
    <source>
        <dbReference type="SAM" id="SignalP"/>
    </source>
</evidence>
<dbReference type="RefSeq" id="WP_077151925.1">
    <property type="nucleotide sequence ID" value="NZ_CABMMO010000014.1"/>
</dbReference>
<dbReference type="EMBL" id="MSTR01000014">
    <property type="protein sequence ID" value="ONN41480.1"/>
    <property type="molecule type" value="Genomic_DNA"/>
</dbReference>
<organism evidence="5 6">
    <name type="scientific">Enterococcus mundtii</name>
    <dbReference type="NCBI Taxonomy" id="53346"/>
    <lineage>
        <taxon>Bacteria</taxon>
        <taxon>Bacillati</taxon>
        <taxon>Bacillota</taxon>
        <taxon>Bacilli</taxon>
        <taxon>Lactobacillales</taxon>
        <taxon>Enterococcaceae</taxon>
        <taxon>Enterococcus</taxon>
    </lineage>
</organism>
<feature type="signal peptide" evidence="2">
    <location>
        <begin position="1"/>
        <end position="25"/>
    </location>
</feature>
<protein>
    <submittedName>
        <fullName evidence="5">Cell surface protein</fullName>
    </submittedName>
    <submittedName>
        <fullName evidence="4">WxL domain-containing protein</fullName>
    </submittedName>
</protein>
<gene>
    <name evidence="5" type="ORF">BTN92_12945</name>
    <name evidence="4" type="ORF">HI921_12200</name>
</gene>
<evidence type="ECO:0000259" key="3">
    <source>
        <dbReference type="Pfam" id="PF13731"/>
    </source>
</evidence>
<dbReference type="EMBL" id="JABCAG010000040">
    <property type="protein sequence ID" value="NMP59210.1"/>
    <property type="molecule type" value="Genomic_DNA"/>
</dbReference>
<evidence type="ECO:0000256" key="1">
    <source>
        <dbReference type="SAM" id="MobiDB-lite"/>
    </source>
</evidence>
<dbReference type="Proteomes" id="UP000189299">
    <property type="component" value="Unassembled WGS sequence"/>
</dbReference>
<feature type="region of interest" description="Disordered" evidence="1">
    <location>
        <begin position="41"/>
        <end position="76"/>
    </location>
</feature>
<keyword evidence="2" id="KW-0732">Signal</keyword>
<evidence type="ECO:0000313" key="6">
    <source>
        <dbReference type="Proteomes" id="UP000189299"/>
    </source>
</evidence>
<feature type="chain" id="PRO_5033286383" evidence="2">
    <location>
        <begin position="26"/>
        <end position="241"/>
    </location>
</feature>
<accession>A0A1V2UDV4</accession>
<sequence length="241" mass="25542">MKKTTLLTAGIILFSTLVGTSTVFAADETASYETNGVIAFEADTDPTNPVDPTDPTSPVEPVDPTDPNGPNPGTNGPLSIDFASSFQFGKQKITTVTKDYYAQIQTFKDGTDGPNYVQVTDKRGTQEGWSLSVKQDSQFKTAADEELSGAVLSLSNGASASIMDDQYKPDLVTQNTLTPGSESVLMTADAGKGMGTWIYKFGTDATQGETAVKLNVPGKTVKLAKEYSTTLTWSLKSTPAP</sequence>
<evidence type="ECO:0000313" key="7">
    <source>
        <dbReference type="Proteomes" id="UP000557857"/>
    </source>
</evidence>
<dbReference type="OrthoDB" id="2339326at2"/>
<proteinExistence type="predicted"/>
<dbReference type="Proteomes" id="UP000557857">
    <property type="component" value="Unassembled WGS sequence"/>
</dbReference>
<feature type="compositionally biased region" description="Low complexity" evidence="1">
    <location>
        <begin position="45"/>
        <end position="76"/>
    </location>
</feature>
<dbReference type="InterPro" id="IPR027994">
    <property type="entry name" value="WxL_dom"/>
</dbReference>
<evidence type="ECO:0000313" key="4">
    <source>
        <dbReference type="EMBL" id="NMP59210.1"/>
    </source>
</evidence>
<reference evidence="5 6" key="1">
    <citation type="submission" date="2016-12" db="EMBL/GenBank/DDBJ databases">
        <authorList>
            <person name="Song W.-J."/>
            <person name="Kurnit D.M."/>
        </authorList>
    </citation>
    <scope>NUCLEOTIDE SEQUENCE [LARGE SCALE GENOMIC DNA]</scope>
    <source>
        <strain evidence="5 6">CGB1038-1_S1</strain>
    </source>
</reference>
<comment type="caution">
    <text evidence="5">The sequence shown here is derived from an EMBL/GenBank/DDBJ whole genome shotgun (WGS) entry which is preliminary data.</text>
</comment>
<name>A0A1V2UDV4_ENTMU</name>
<feature type="domain" description="WxL" evidence="3">
    <location>
        <begin position="28"/>
        <end position="239"/>
    </location>
</feature>
<evidence type="ECO:0000313" key="5">
    <source>
        <dbReference type="EMBL" id="ONN41480.1"/>
    </source>
</evidence>
<reference evidence="4 7" key="2">
    <citation type="submission" date="2020-04" db="EMBL/GenBank/DDBJ databases">
        <authorList>
            <person name="Abaymova A."/>
            <person name="Teymurazov M."/>
            <person name="Tazyna O."/>
            <person name="Chatushin Y."/>
            <person name="Svetoch E."/>
            <person name="Pereligyn V."/>
            <person name="Pohylenko V."/>
            <person name="Platonov M."/>
            <person name="Kartsev N."/>
            <person name="Skryabin Y."/>
            <person name="Sizova A."/>
            <person name="Solomentsev V."/>
            <person name="Kislichkina A."/>
            <person name="Bogun A."/>
        </authorList>
    </citation>
    <scope>NUCLEOTIDE SEQUENCE [LARGE SCALE GENOMIC DNA]</scope>
    <source>
        <strain evidence="4">SCPM-O-B-8398</strain>
        <strain evidence="7">SCPM-O-B-8398 (E28)</strain>
    </source>
</reference>
<dbReference type="Pfam" id="PF13731">
    <property type="entry name" value="WxL"/>
    <property type="match status" value="1"/>
</dbReference>
<dbReference type="AlphaFoldDB" id="A0A1V2UDV4"/>